<dbReference type="InterPro" id="IPR010352">
    <property type="entry name" value="DUF945"/>
</dbReference>
<gene>
    <name evidence="1" type="ORF">Desaf_2254</name>
</gene>
<reference evidence="1 2" key="1">
    <citation type="journal article" date="2011" name="J. Bacteriol.">
        <title>Genome sequence of the mercury-methylating and pleomorphic Desulfovibrio africanus Strain Walvis Bay.</title>
        <authorList>
            <person name="Brown S.D."/>
            <person name="Wall J.D."/>
            <person name="Kucken A.M."/>
            <person name="Gilmour C.C."/>
            <person name="Podar M."/>
            <person name="Brandt C.C."/>
            <person name="Teshima H."/>
            <person name="Detter J.C."/>
            <person name="Han C.S."/>
            <person name="Land M.L."/>
            <person name="Lucas S."/>
            <person name="Han J."/>
            <person name="Pennacchio L."/>
            <person name="Nolan M."/>
            <person name="Pitluck S."/>
            <person name="Woyke T."/>
            <person name="Goodwin L."/>
            <person name="Palumbo A.V."/>
            <person name="Elias D.A."/>
        </authorList>
    </citation>
    <scope>NUCLEOTIDE SEQUENCE [LARGE SCALE GENOMIC DNA]</scope>
    <source>
        <strain evidence="1 2">Walvis Bay</strain>
    </source>
</reference>
<sequence length="475" mass="50927" precursor="true">MRKHLYVLAGAAGVAALYVALAWFMGAQAEQKYQALLEPLVTQSGLELVHEGYERGVLTSTARTRVVLPYPAGPKATREAGAAGAPERVSLLLESTIIHGPLPFRQPEGRLVLKPVQAIIESKLVHEPASVIPQELDIRSVAVVGALGGITVSTSVLPVEISLPGGKGARVFWKGMEQELRLSRDMVELEIEARGEGLEIGDADVLLAVGPFSLTGECRRSEEGLYVGEMQGKLDNMTMGAGQDNSSIDFKMAELDVAMRDSAENGLLAIEYALSAKTVHAGDWDAGPLSLTMIMRNFDIALIRQYQASFQEMQLKAGAISEEEQQKLLLDSLDGLLPGLLRPSPEFALKDLVLRTPHGDLTGLFKMAVHGETVQENITPAQVPMLLDIKADAAVDEGLFLALAERFIKPQLVEAGAEPEIVDDAAKQSALQTLDSLAAQGVLLREDGHVRLGFTIKNGVIAVNGKPIPISLSGQ</sequence>
<dbReference type="EMBL" id="CP003221">
    <property type="protein sequence ID" value="EGJ50580.1"/>
    <property type="molecule type" value="Genomic_DNA"/>
</dbReference>
<keyword evidence="2" id="KW-1185">Reference proteome</keyword>
<dbReference type="STRING" id="690850.Desaf_2254"/>
<dbReference type="Pfam" id="PF06097">
    <property type="entry name" value="DUF945"/>
    <property type="match status" value="1"/>
</dbReference>
<dbReference type="eggNOG" id="COG5339">
    <property type="taxonomic scope" value="Bacteria"/>
</dbReference>
<accession>F3YX82</accession>
<evidence type="ECO:0000313" key="2">
    <source>
        <dbReference type="Proteomes" id="UP000007844"/>
    </source>
</evidence>
<name>F3YX82_DESAF</name>
<dbReference type="Proteomes" id="UP000007844">
    <property type="component" value="Chromosome"/>
</dbReference>
<evidence type="ECO:0008006" key="3">
    <source>
        <dbReference type="Google" id="ProtNLM"/>
    </source>
</evidence>
<proteinExistence type="predicted"/>
<organism evidence="1 2">
    <name type="scientific">Desulfocurvibacter africanus subsp. africanus str. Walvis Bay</name>
    <dbReference type="NCBI Taxonomy" id="690850"/>
    <lineage>
        <taxon>Bacteria</taxon>
        <taxon>Pseudomonadati</taxon>
        <taxon>Thermodesulfobacteriota</taxon>
        <taxon>Desulfovibrionia</taxon>
        <taxon>Desulfovibrionales</taxon>
        <taxon>Desulfovibrionaceae</taxon>
        <taxon>Desulfocurvibacter</taxon>
    </lineage>
</organism>
<protein>
    <recommendedName>
        <fullName evidence="3">DUF945 domain-containing protein</fullName>
    </recommendedName>
</protein>
<dbReference type="AlphaFoldDB" id="F3YX82"/>
<dbReference type="HOGENOM" id="CLU_574562_0_0_7"/>
<dbReference type="KEGG" id="daf:Desaf_2254"/>
<evidence type="ECO:0000313" key="1">
    <source>
        <dbReference type="EMBL" id="EGJ50580.1"/>
    </source>
</evidence>
<dbReference type="RefSeq" id="WP_014260295.1">
    <property type="nucleotide sequence ID" value="NC_016629.1"/>
</dbReference>